<evidence type="ECO:0000256" key="2">
    <source>
        <dbReference type="ARBA" id="ARBA00022857"/>
    </source>
</evidence>
<proteinExistence type="inferred from homology"/>
<dbReference type="NCBIfam" id="NF008275">
    <property type="entry name" value="PRK11053.1"/>
    <property type="match status" value="1"/>
</dbReference>
<reference evidence="5" key="1">
    <citation type="submission" date="2018-08" db="EMBL/GenBank/DDBJ databases">
        <authorList>
            <person name="Jin W."/>
            <person name="Wang H."/>
            <person name="Yang Y."/>
            <person name="Li M."/>
            <person name="Liu J."/>
        </authorList>
    </citation>
    <scope>NUCLEOTIDE SEQUENCE</scope>
    <source>
        <strain evidence="5">AESS21</strain>
    </source>
</reference>
<evidence type="ECO:0000256" key="3">
    <source>
        <dbReference type="ARBA" id="ARBA00023002"/>
    </source>
</evidence>
<keyword evidence="3" id="KW-0560">Oxidoreductase</keyword>
<accession>A0A944GSV1</accession>
<dbReference type="SUPFAM" id="SSF55469">
    <property type="entry name" value="FMN-dependent nitroreductase-like"/>
    <property type="match status" value="1"/>
</dbReference>
<dbReference type="PANTHER" id="PTHR43673">
    <property type="entry name" value="NAD(P)H NITROREDUCTASE YDGI-RELATED"/>
    <property type="match status" value="1"/>
</dbReference>
<evidence type="ECO:0000256" key="1">
    <source>
        <dbReference type="ARBA" id="ARBA00007118"/>
    </source>
</evidence>
<reference evidence="5" key="2">
    <citation type="journal article" date="2021" name="Microorganisms">
        <title>Bacterial Dimethylsulfoniopropionate Biosynthesis in the East China Sea.</title>
        <authorList>
            <person name="Liu J."/>
            <person name="Zhang Y."/>
            <person name="Liu J."/>
            <person name="Zhong H."/>
            <person name="Williams B.T."/>
            <person name="Zheng Y."/>
            <person name="Curson A.R.J."/>
            <person name="Sun C."/>
            <person name="Sun H."/>
            <person name="Song D."/>
            <person name="Wagner Mackenzie B."/>
            <person name="Bermejo Martinez A."/>
            <person name="Todd J.D."/>
            <person name="Zhang X.H."/>
        </authorList>
    </citation>
    <scope>NUCLEOTIDE SEQUENCE</scope>
    <source>
        <strain evidence="5">AESS21</strain>
    </source>
</reference>
<organism evidence="5 6">
    <name type="scientific">Roseibium polysiphoniae</name>
    <dbReference type="NCBI Taxonomy" id="2571221"/>
    <lineage>
        <taxon>Bacteria</taxon>
        <taxon>Pseudomonadati</taxon>
        <taxon>Pseudomonadota</taxon>
        <taxon>Alphaproteobacteria</taxon>
        <taxon>Hyphomicrobiales</taxon>
        <taxon>Stappiaceae</taxon>
        <taxon>Roseibium</taxon>
    </lineage>
</organism>
<dbReference type="EMBL" id="QTKU01000002">
    <property type="protein sequence ID" value="MBS8260724.1"/>
    <property type="molecule type" value="Genomic_DNA"/>
</dbReference>
<dbReference type="RefSeq" id="WP_213216207.1">
    <property type="nucleotide sequence ID" value="NZ_QTKU01000002.1"/>
</dbReference>
<dbReference type="AlphaFoldDB" id="A0A944GSV1"/>
<dbReference type="InterPro" id="IPR029479">
    <property type="entry name" value="Nitroreductase"/>
</dbReference>
<sequence length="232" mass="26349">MTQFNPKDIKAAQDIVYFAKTRHTTKAFDPTRKISDEKVEKIKELLRFSPSSTNAQPWHFILASSDEGKARVAKATERLFPFNAPSILNASHVVVFASRLEIPEEFLLKVLEQEDEDGRFDGDKETFKTQMHAGRSMFVNLHKQDFKDVQHWMDKQVYLNLGQFLLGVAALGIDATPMEGFEIPVMDEEFGLREKGYSSLVVVPLGYSDADKDYNAALPKSRLPYSEILTEV</sequence>
<dbReference type="Pfam" id="PF00881">
    <property type="entry name" value="Nitroreductase"/>
    <property type="match status" value="1"/>
</dbReference>
<gene>
    <name evidence="5" type="ORF">DYI23_10880</name>
</gene>
<dbReference type="PANTHER" id="PTHR43673:SF10">
    <property type="entry name" value="NADH DEHYDROGENASE_NAD(P)H NITROREDUCTASE XCC3605-RELATED"/>
    <property type="match status" value="1"/>
</dbReference>
<name>A0A944GSV1_9HYPH</name>
<protein>
    <submittedName>
        <fullName evidence="5">Oxygen-insensitive NAD(P)H nitroreductase</fullName>
    </submittedName>
</protein>
<evidence type="ECO:0000259" key="4">
    <source>
        <dbReference type="Pfam" id="PF00881"/>
    </source>
</evidence>
<evidence type="ECO:0000313" key="5">
    <source>
        <dbReference type="EMBL" id="MBS8260724.1"/>
    </source>
</evidence>
<dbReference type="CDD" id="cd02149">
    <property type="entry name" value="NfsB-like"/>
    <property type="match status" value="1"/>
</dbReference>
<evidence type="ECO:0000313" key="6">
    <source>
        <dbReference type="Proteomes" id="UP000705379"/>
    </source>
</evidence>
<dbReference type="GO" id="GO:0016491">
    <property type="term" value="F:oxidoreductase activity"/>
    <property type="evidence" value="ECO:0007669"/>
    <property type="project" value="UniProtKB-KW"/>
</dbReference>
<comment type="caution">
    <text evidence="5">The sequence shown here is derived from an EMBL/GenBank/DDBJ whole genome shotgun (WGS) entry which is preliminary data.</text>
</comment>
<keyword evidence="2" id="KW-0521">NADP</keyword>
<comment type="similarity">
    <text evidence="1">Belongs to the nitroreductase family.</text>
</comment>
<feature type="domain" description="Nitroreductase" evidence="4">
    <location>
        <begin position="20"/>
        <end position="207"/>
    </location>
</feature>
<dbReference type="Gene3D" id="3.40.109.10">
    <property type="entry name" value="NADH Oxidase"/>
    <property type="match status" value="1"/>
</dbReference>
<dbReference type="InterPro" id="IPR000415">
    <property type="entry name" value="Nitroreductase-like"/>
</dbReference>
<dbReference type="Proteomes" id="UP000705379">
    <property type="component" value="Unassembled WGS sequence"/>
</dbReference>
<dbReference type="InterPro" id="IPR033878">
    <property type="entry name" value="NfsB-like"/>
</dbReference>